<evidence type="ECO:0000313" key="2">
    <source>
        <dbReference type="EMBL" id="NDJ16468.1"/>
    </source>
</evidence>
<dbReference type="InterPro" id="IPR046648">
    <property type="entry name" value="DUF6760"/>
</dbReference>
<dbReference type="RefSeq" id="WP_162421776.1">
    <property type="nucleotide sequence ID" value="NZ_WVIE01000003.1"/>
</dbReference>
<accession>A0A8J7Z4W6</accession>
<dbReference type="Pfam" id="PF20546">
    <property type="entry name" value="DUF6760"/>
    <property type="match status" value="1"/>
</dbReference>
<organism evidence="2 3">
    <name type="scientific">Myxacorys almedinensis A</name>
    <dbReference type="NCBI Taxonomy" id="2690445"/>
    <lineage>
        <taxon>Bacteria</taxon>
        <taxon>Bacillati</taxon>
        <taxon>Cyanobacteriota</taxon>
        <taxon>Cyanophyceae</taxon>
        <taxon>Leptolyngbyales</taxon>
        <taxon>Leptolyngbyaceae</taxon>
        <taxon>Myxacorys</taxon>
        <taxon>Myxacorys almedinensis</taxon>
    </lineage>
</organism>
<dbReference type="AlphaFoldDB" id="A0A8J7Z4W6"/>
<comment type="caution">
    <text evidence="2">The sequence shown here is derived from an EMBL/GenBank/DDBJ whole genome shotgun (WGS) entry which is preliminary data.</text>
</comment>
<dbReference type="Proteomes" id="UP000646053">
    <property type="component" value="Unassembled WGS sequence"/>
</dbReference>
<reference evidence="2" key="1">
    <citation type="submission" date="2019-12" db="EMBL/GenBank/DDBJ databases">
        <title>High-Quality draft genome sequences of three cyanobacteria isolated from the limestone walls of the Old Cathedral of Coimbra.</title>
        <authorList>
            <person name="Tiago I."/>
            <person name="Soares F."/>
            <person name="Portugal A."/>
        </authorList>
    </citation>
    <scope>NUCLEOTIDE SEQUENCE</scope>
    <source>
        <strain evidence="2">A</strain>
    </source>
</reference>
<proteinExistence type="predicted"/>
<dbReference type="EMBL" id="WVIE01000003">
    <property type="protein sequence ID" value="NDJ16468.1"/>
    <property type="molecule type" value="Genomic_DNA"/>
</dbReference>
<sequence>MPGRVSGGASARGGVTRYPSDRLREEVAYLAYYFHWSYDQIMTLAHRERQQWVAEVARINQRSQDQSARSEPW</sequence>
<protein>
    <recommendedName>
        <fullName evidence="1">DUF6760 domain-containing protein</fullName>
    </recommendedName>
</protein>
<name>A0A8J7Z4W6_9CYAN</name>
<gene>
    <name evidence="2" type="ORF">GS601_04035</name>
</gene>
<feature type="domain" description="DUF6760" evidence="1">
    <location>
        <begin position="20"/>
        <end position="72"/>
    </location>
</feature>
<keyword evidence="3" id="KW-1185">Reference proteome</keyword>
<evidence type="ECO:0000259" key="1">
    <source>
        <dbReference type="Pfam" id="PF20546"/>
    </source>
</evidence>
<evidence type="ECO:0000313" key="3">
    <source>
        <dbReference type="Proteomes" id="UP000646053"/>
    </source>
</evidence>